<keyword evidence="6" id="KW-0349">Heme</keyword>
<evidence type="ECO:0000256" key="7">
    <source>
        <dbReference type="SAM" id="MobiDB-lite"/>
    </source>
</evidence>
<keyword evidence="5 6" id="KW-0408">Iron</keyword>
<organism evidence="9">
    <name type="scientific">Burkholderia orbicola (strain AU 1054)</name>
    <dbReference type="NCBI Taxonomy" id="331271"/>
    <lineage>
        <taxon>Bacteria</taxon>
        <taxon>Pseudomonadati</taxon>
        <taxon>Pseudomonadota</taxon>
        <taxon>Betaproteobacteria</taxon>
        <taxon>Burkholderiales</taxon>
        <taxon>Burkholderiaceae</taxon>
        <taxon>Burkholderia</taxon>
        <taxon>Burkholderia cepacia complex</taxon>
        <taxon>Burkholderia orbicola</taxon>
    </lineage>
</organism>
<protein>
    <submittedName>
        <fullName evidence="9">Type II secretion system protein E</fullName>
    </submittedName>
</protein>
<name>A0A0H2XM94_BURO1</name>
<evidence type="ECO:0000256" key="5">
    <source>
        <dbReference type="ARBA" id="ARBA00023004"/>
    </source>
</evidence>
<dbReference type="GO" id="GO:0005886">
    <property type="term" value="C:plasma membrane"/>
    <property type="evidence" value="ECO:0007669"/>
    <property type="project" value="TreeGrafter"/>
</dbReference>
<reference evidence="9" key="1">
    <citation type="submission" date="2006-05" db="EMBL/GenBank/DDBJ databases">
        <title>Complete sequence of chromosome 1 of Burkholderia cenocepacia AU 1054.</title>
        <authorList>
            <consortium name="US DOE Joint Genome Institute"/>
            <person name="Copeland A."/>
            <person name="Lucas S."/>
            <person name="Lapidus A."/>
            <person name="Barry K."/>
            <person name="Detter J.C."/>
            <person name="Glavina del Rio T."/>
            <person name="Hammon N."/>
            <person name="Israni S."/>
            <person name="Dalin E."/>
            <person name="Tice H."/>
            <person name="Pitluck S."/>
            <person name="Chain P."/>
            <person name="Malfatti S."/>
            <person name="Shin M."/>
            <person name="Vergez L."/>
            <person name="Schmutz J."/>
            <person name="Larimer F."/>
            <person name="Land M."/>
            <person name="Hauser L."/>
            <person name="Kyrpides N."/>
            <person name="Lykidis A."/>
            <person name="LiPuma J.J."/>
            <person name="Konstantinidis K."/>
            <person name="Tiedje J.M."/>
            <person name="Richardson P."/>
        </authorList>
    </citation>
    <scope>NUCLEOTIDE SEQUENCE [LARGE SCALE GENOMIC DNA]</scope>
    <source>
        <strain evidence="9">AU 1054</strain>
    </source>
</reference>
<evidence type="ECO:0000256" key="3">
    <source>
        <dbReference type="ARBA" id="ARBA00022741"/>
    </source>
</evidence>
<dbReference type="SUPFAM" id="SSF52540">
    <property type="entry name" value="P-loop containing nucleoside triphosphate hydrolases"/>
    <property type="match status" value="1"/>
</dbReference>
<dbReference type="AlphaFoldDB" id="A0A0H2XM94"/>
<sequence length="428" mass="45303">MPAHMHFPSPGAPLHTQSPPAHSDAPAAAPHALDAAQLDDAPAVRLLTDTLHAARVRDASDIHVEPFEAGWRIRLRIDGVLHEHARPPLHLRDALVTRIKVLSRMDIAERRLPQDGRLRIAIDGGTRGDYRVSSLPTLFGEKLVLRRLETLPPDLTLANLGFDARQAAAMEAAIRAPHGLVLVTGPTGSGKTLSLYCALQMLDRDAHNVCTVEDPAEIQLDGINQVGVADKAGLTFATALRALLRQDPDVIMVGEIRDAETADVAIKAAQTGHLVLSTLHTNDAPAAVARLLDIGVAPYNLAAALHLVTAQRLVRRLCVACRVHSDASAHALREAGCDPAALAAGWRPFVARGCSACHGIGYRGRIGLHQTMPVSPGLAERIVARASVGELAQCVAAEGVRSLRDAAFARVLDGTTSIAEAVAATPAA</sequence>
<evidence type="ECO:0000256" key="4">
    <source>
        <dbReference type="ARBA" id="ARBA00022840"/>
    </source>
</evidence>
<dbReference type="GO" id="GO:0020037">
    <property type="term" value="F:heme binding"/>
    <property type="evidence" value="ECO:0007669"/>
    <property type="project" value="InterPro"/>
</dbReference>
<proteinExistence type="inferred from homology"/>
<dbReference type="InterPro" id="IPR027417">
    <property type="entry name" value="P-loop_NTPase"/>
</dbReference>
<dbReference type="Gene3D" id="3.40.50.300">
    <property type="entry name" value="P-loop containing nucleotide triphosphate hydrolases"/>
    <property type="match status" value="1"/>
</dbReference>
<dbReference type="GO" id="GO:0009055">
    <property type="term" value="F:electron transfer activity"/>
    <property type="evidence" value="ECO:0007669"/>
    <property type="project" value="InterPro"/>
</dbReference>
<dbReference type="EMBL" id="CP000378">
    <property type="protein sequence ID" value="ABF75010.1"/>
    <property type="molecule type" value="Genomic_DNA"/>
</dbReference>
<evidence type="ECO:0000256" key="6">
    <source>
        <dbReference type="PROSITE-ProRule" id="PRU00433"/>
    </source>
</evidence>
<dbReference type="CDD" id="cd01129">
    <property type="entry name" value="PulE-GspE-like"/>
    <property type="match status" value="1"/>
</dbReference>
<dbReference type="InterPro" id="IPR003593">
    <property type="entry name" value="AAA+_ATPase"/>
</dbReference>
<dbReference type="GO" id="GO:0005524">
    <property type="term" value="F:ATP binding"/>
    <property type="evidence" value="ECO:0007669"/>
    <property type="project" value="UniProtKB-KW"/>
</dbReference>
<dbReference type="PANTHER" id="PTHR30258:SF1">
    <property type="entry name" value="PROTEIN TRANSPORT PROTEIN HOFB HOMOLOG"/>
    <property type="match status" value="1"/>
</dbReference>
<keyword evidence="3" id="KW-0547">Nucleotide-binding</keyword>
<dbReference type="HOGENOM" id="CLU_013446_2_2_4"/>
<comment type="similarity">
    <text evidence="1">Belongs to the GSP E family.</text>
</comment>
<gene>
    <name evidence="9" type="ordered locus">Bcen_0096</name>
</gene>
<evidence type="ECO:0000256" key="1">
    <source>
        <dbReference type="ARBA" id="ARBA00006611"/>
    </source>
</evidence>
<dbReference type="PROSITE" id="PS00662">
    <property type="entry name" value="T2SP_E"/>
    <property type="match status" value="1"/>
</dbReference>
<keyword evidence="4" id="KW-0067">ATP-binding</keyword>
<keyword evidence="2 6" id="KW-0479">Metal-binding</keyword>
<dbReference type="PANTHER" id="PTHR30258">
    <property type="entry name" value="TYPE II SECRETION SYSTEM PROTEIN GSPE-RELATED"/>
    <property type="match status" value="1"/>
</dbReference>
<evidence type="ECO:0000313" key="9">
    <source>
        <dbReference type="EMBL" id="ABF75010.1"/>
    </source>
</evidence>
<feature type="compositionally biased region" description="Low complexity" evidence="7">
    <location>
        <begin position="17"/>
        <end position="29"/>
    </location>
</feature>
<feature type="region of interest" description="Disordered" evidence="7">
    <location>
        <begin position="1"/>
        <end position="29"/>
    </location>
</feature>
<evidence type="ECO:0000256" key="2">
    <source>
        <dbReference type="ARBA" id="ARBA00022723"/>
    </source>
</evidence>
<dbReference type="SMART" id="SM00382">
    <property type="entry name" value="AAA"/>
    <property type="match status" value="1"/>
</dbReference>
<dbReference type="PROSITE" id="PS51007">
    <property type="entry name" value="CYTC"/>
    <property type="match status" value="1"/>
</dbReference>
<feature type="domain" description="Cytochrome c" evidence="8">
    <location>
        <begin position="340"/>
        <end position="428"/>
    </location>
</feature>
<dbReference type="InterPro" id="IPR001482">
    <property type="entry name" value="T2SS/T4SS_dom"/>
</dbReference>
<evidence type="ECO:0000259" key="8">
    <source>
        <dbReference type="PROSITE" id="PS51007"/>
    </source>
</evidence>
<dbReference type="Pfam" id="PF00437">
    <property type="entry name" value="T2SSE"/>
    <property type="match status" value="1"/>
</dbReference>
<dbReference type="InterPro" id="IPR009056">
    <property type="entry name" value="Cyt_c-like_dom"/>
</dbReference>
<dbReference type="GO" id="GO:0046872">
    <property type="term" value="F:metal ion binding"/>
    <property type="evidence" value="ECO:0007669"/>
    <property type="project" value="UniProtKB-KW"/>
</dbReference>
<dbReference type="Gene3D" id="3.30.450.90">
    <property type="match status" value="1"/>
</dbReference>
<dbReference type="GO" id="GO:0016887">
    <property type="term" value="F:ATP hydrolysis activity"/>
    <property type="evidence" value="ECO:0007669"/>
    <property type="project" value="TreeGrafter"/>
</dbReference>
<accession>A0A0H2XM94</accession>